<sequence length="70" mass="7835">MASVYADVFGWRTGCCSWGHGFCLLQWQSDMCEDGGIRMEDRLVHFYRVLPMAHLAGGLDSKVLSPKALN</sequence>
<reference evidence="1" key="1">
    <citation type="submission" date="2020-06" db="EMBL/GenBank/DDBJ databases">
        <authorList>
            <person name="Li T."/>
            <person name="Hu X."/>
            <person name="Zhang T."/>
            <person name="Song X."/>
            <person name="Zhang H."/>
            <person name="Dai N."/>
            <person name="Sheng W."/>
            <person name="Hou X."/>
            <person name="Wei L."/>
        </authorList>
    </citation>
    <scope>NUCLEOTIDE SEQUENCE</scope>
    <source>
        <strain evidence="1">G01</strain>
        <tissue evidence="1">Leaf</tissue>
    </source>
</reference>
<comment type="caution">
    <text evidence="1">The sequence shown here is derived from an EMBL/GenBank/DDBJ whole genome shotgun (WGS) entry which is preliminary data.</text>
</comment>
<proteinExistence type="predicted"/>
<accession>A0AAW2NHI0</accession>
<evidence type="ECO:0000313" key="1">
    <source>
        <dbReference type="EMBL" id="KAL0343034.1"/>
    </source>
</evidence>
<dbReference type="EMBL" id="JACGWK010000007">
    <property type="protein sequence ID" value="KAL0343034.1"/>
    <property type="molecule type" value="Genomic_DNA"/>
</dbReference>
<organism evidence="1">
    <name type="scientific">Sesamum angustifolium</name>
    <dbReference type="NCBI Taxonomy" id="2727405"/>
    <lineage>
        <taxon>Eukaryota</taxon>
        <taxon>Viridiplantae</taxon>
        <taxon>Streptophyta</taxon>
        <taxon>Embryophyta</taxon>
        <taxon>Tracheophyta</taxon>
        <taxon>Spermatophyta</taxon>
        <taxon>Magnoliopsida</taxon>
        <taxon>eudicotyledons</taxon>
        <taxon>Gunneridae</taxon>
        <taxon>Pentapetalae</taxon>
        <taxon>asterids</taxon>
        <taxon>lamiids</taxon>
        <taxon>Lamiales</taxon>
        <taxon>Pedaliaceae</taxon>
        <taxon>Sesamum</taxon>
    </lineage>
</organism>
<name>A0AAW2NHI0_9LAMI</name>
<protein>
    <submittedName>
        <fullName evidence="1">Uncharacterized protein</fullName>
    </submittedName>
</protein>
<dbReference type="AlphaFoldDB" id="A0AAW2NHI0"/>
<gene>
    <name evidence="1" type="ORF">Sangu_1190800</name>
</gene>
<reference evidence="1" key="2">
    <citation type="journal article" date="2024" name="Plant">
        <title>Genomic evolution and insights into agronomic trait innovations of Sesamum species.</title>
        <authorList>
            <person name="Miao H."/>
            <person name="Wang L."/>
            <person name="Qu L."/>
            <person name="Liu H."/>
            <person name="Sun Y."/>
            <person name="Le M."/>
            <person name="Wang Q."/>
            <person name="Wei S."/>
            <person name="Zheng Y."/>
            <person name="Lin W."/>
            <person name="Duan Y."/>
            <person name="Cao H."/>
            <person name="Xiong S."/>
            <person name="Wang X."/>
            <person name="Wei L."/>
            <person name="Li C."/>
            <person name="Ma Q."/>
            <person name="Ju M."/>
            <person name="Zhao R."/>
            <person name="Li G."/>
            <person name="Mu C."/>
            <person name="Tian Q."/>
            <person name="Mei H."/>
            <person name="Zhang T."/>
            <person name="Gao T."/>
            <person name="Zhang H."/>
        </authorList>
    </citation>
    <scope>NUCLEOTIDE SEQUENCE</scope>
    <source>
        <strain evidence="1">G01</strain>
    </source>
</reference>